<dbReference type="GO" id="GO:0005524">
    <property type="term" value="F:ATP binding"/>
    <property type="evidence" value="ECO:0007669"/>
    <property type="project" value="UniProtKB-KW"/>
</dbReference>
<keyword evidence="3" id="KW-0418">Kinase</keyword>
<dbReference type="GO" id="GO:0004674">
    <property type="term" value="F:protein serine/threonine kinase activity"/>
    <property type="evidence" value="ECO:0007669"/>
    <property type="project" value="TreeGrafter"/>
</dbReference>
<evidence type="ECO:0000256" key="1">
    <source>
        <dbReference type="ARBA" id="ARBA00022679"/>
    </source>
</evidence>
<proteinExistence type="predicted"/>
<comment type="caution">
    <text evidence="6">The sequence shown here is derived from an EMBL/GenBank/DDBJ whole genome shotgun (WGS) entry which is preliminary data.</text>
</comment>
<evidence type="ECO:0000313" key="6">
    <source>
        <dbReference type="EMBL" id="PKK74702.1"/>
    </source>
</evidence>
<keyword evidence="4" id="KW-0067">ATP-binding</keyword>
<reference evidence="6 7" key="1">
    <citation type="submission" date="2016-04" db="EMBL/GenBank/DDBJ databases">
        <title>Genome analyses suggest a sexual origin of heterokaryosis in a supposedly ancient asexual fungus.</title>
        <authorList>
            <person name="Ropars J."/>
            <person name="Sedzielewska K."/>
            <person name="Noel J."/>
            <person name="Charron P."/>
            <person name="Farinelli L."/>
            <person name="Marton T."/>
            <person name="Kruger M."/>
            <person name="Pelin A."/>
            <person name="Brachmann A."/>
            <person name="Corradi N."/>
        </authorList>
    </citation>
    <scope>NUCLEOTIDE SEQUENCE [LARGE SCALE GENOMIC DNA]</scope>
    <source>
        <strain evidence="6 7">C2</strain>
    </source>
</reference>
<dbReference type="SUPFAM" id="SSF56112">
    <property type="entry name" value="Protein kinase-like (PK-like)"/>
    <property type="match status" value="1"/>
</dbReference>
<dbReference type="InterPro" id="IPR051681">
    <property type="entry name" value="Ser/Thr_Kinases-Pseudokinases"/>
</dbReference>
<dbReference type="PRINTS" id="PR00109">
    <property type="entry name" value="TYRKINASE"/>
</dbReference>
<dbReference type="PROSITE" id="PS50011">
    <property type="entry name" value="PROTEIN_KINASE_DOM"/>
    <property type="match status" value="1"/>
</dbReference>
<dbReference type="VEuPathDB" id="FungiDB:RhiirA1_472390"/>
<evidence type="ECO:0000313" key="7">
    <source>
        <dbReference type="Proteomes" id="UP000233469"/>
    </source>
</evidence>
<dbReference type="InterPro" id="IPR011009">
    <property type="entry name" value="Kinase-like_dom_sf"/>
</dbReference>
<protein>
    <recommendedName>
        <fullName evidence="5">Protein kinase domain-containing protein</fullName>
    </recommendedName>
</protein>
<evidence type="ECO:0000256" key="4">
    <source>
        <dbReference type="ARBA" id="ARBA00022840"/>
    </source>
</evidence>
<keyword evidence="1" id="KW-0808">Transferase</keyword>
<dbReference type="InterPro" id="IPR000719">
    <property type="entry name" value="Prot_kinase_dom"/>
</dbReference>
<dbReference type="Gene3D" id="1.10.510.10">
    <property type="entry name" value="Transferase(Phosphotransferase) domain 1"/>
    <property type="match status" value="1"/>
</dbReference>
<keyword evidence="2" id="KW-0547">Nucleotide-binding</keyword>
<dbReference type="InterPro" id="IPR001245">
    <property type="entry name" value="Ser-Thr/Tyr_kinase_cat_dom"/>
</dbReference>
<dbReference type="PANTHER" id="PTHR44329:SF288">
    <property type="entry name" value="MITOGEN-ACTIVATED PROTEIN KINASE KINASE KINASE 20"/>
    <property type="match status" value="1"/>
</dbReference>
<sequence>GLSLTIPTIFIPFNNNETQCHCCKETYSQTPLFSQKYCKNCLNWYIKDATKNIDVNKIAISNLDACIRTINASCNKHEPRNLDFCIQEWCENCSEISYFKQIIVPNQQITTNQNEKNCRLCGKLIYNQSNNIVEFRLCSDCSVSFEYIESTLIEKDIPVLYLPWWDACNKCMVCYQALESKSDCQKWCSYCFIVYIGCRYCLTTNIIFEITKQSQCMKCKRIFLISINIPDYITNIGEYLLKFNTHNYNQIANYVSSIDKRSNPLEIYSFIKKLDYFPLTVLYSHIANLVKNNENLTIPTIFIPFNNNEIQCHCCKETYSQTPLFNQKYCKNCLNWYIKYATSTNNIDIRTAISNLDACIRTTNTNCNKHEPRNLNFCIQEWCENCSEISHFRQILVPNQQIATSENFDFSKIDHFFEKNCRLCGKLICRQNNDITKFKLCLSCYLISFEYIKSTLVKNRILIFHLPWWDACKECMICHQALESKSDCQKWCSYCFIIYSGCRYCLTTNIIFGITKQTRCMKCKRTSFILISFNMSDITNIRKCFLKFNNHSYSQITNYVNNINKTNDPLEIYNFIRKHYYFYLKIYPQITDLEKNDYLNITIPIIFFPFNNNEILCYCGNIYSETPLFKQKYCKNCLYWCIKHATSNLDFRCVFDNLDVCIKRTNTICNNHEQRNLDFCTQEWCENCSEILYFKQIVTNQQFDFNNLGYFYEENCRLCKKSIYKQIVQDDLLDFKLCSSCYSISFRFTESTLVKNHILILHLPWWDTCNQCIICDSKLELKSNCQKWCLNCLIIYIGCRYCLTTNIIFGITIQFQCMKCKRKSSIIAINTPEMANIIEYFLKINAYNYFQIVNYVKKIDKNSNLLEIYGFMKKLNYFPLKVLYSHIANLVENNENSLNLIIPIMFIPFRNDEDRCYCCKKAYSETLLFKQKYCKDCLQWYIKYATSNTDIKTAISNLDACARTITSTNCNKREPRNLDFCTQEWCENCSEILYFKQIVTNQKFDFNILNQFYEESCRLCKKSIYKQNVQDNFLMFKLCPNCYSISIEFIESALIKNRIPILHLPWWDTYNKCIICRKPLESKYSNCQKWCSNCFIVYTGCRYCLTTNIIFGFIDQSQCKKCKRIIAININISGNNSVDQFLQLTNINFIVNNQFADYINNINGDYSPLNIYNIIKSNIKNLSSKLKIKWVSYSKITNLEKIAEGGYGKIYKASIRGKIIAIKEFSNSQDPSKYFLNEIKSLYQCYDDKFEYIIKCHGISKNPITEEFMFIMKYANGGNLHNYLQENFTEITWKKKLYILWRISDGLQTIHEKDFIHRDFHSGNILVEIIENELCKIDQYLIGDLGLSQPANNTLSRNEIYGVIPYVAPEVFKGDAFSKATDIYSMSMIMWELTTGCKPFANVEHDTDLIYEIIDGKRPEITNDTPEDFANLIKKCWNSDPKKRPSAKKLSEEIRLQLIQSKLLGPEFSEKAHSKAIYTSRSLSSFISKSSSNSLMNSLRQNYVTKEFEFDINDIQRPSRDTIIQNSNGTQHAIYTSRPLSELISKVNPSGKRNFEDETHVNRKHTKISNEINTEFQE</sequence>
<dbReference type="PANTHER" id="PTHR44329">
    <property type="entry name" value="SERINE/THREONINE-PROTEIN KINASE TNNI3K-RELATED"/>
    <property type="match status" value="1"/>
</dbReference>
<evidence type="ECO:0000256" key="3">
    <source>
        <dbReference type="ARBA" id="ARBA00022777"/>
    </source>
</evidence>
<dbReference type="VEuPathDB" id="FungiDB:FUN_006998"/>
<gene>
    <name evidence="6" type="ORF">RhiirC2_774471</name>
</gene>
<organism evidence="6 7">
    <name type="scientific">Rhizophagus irregularis</name>
    <dbReference type="NCBI Taxonomy" id="588596"/>
    <lineage>
        <taxon>Eukaryota</taxon>
        <taxon>Fungi</taxon>
        <taxon>Fungi incertae sedis</taxon>
        <taxon>Mucoromycota</taxon>
        <taxon>Glomeromycotina</taxon>
        <taxon>Glomeromycetes</taxon>
        <taxon>Glomerales</taxon>
        <taxon>Glomeraceae</taxon>
        <taxon>Rhizophagus</taxon>
    </lineage>
</organism>
<dbReference type="Proteomes" id="UP000233469">
    <property type="component" value="Unassembled WGS sequence"/>
</dbReference>
<accession>A0A2N1NLD4</accession>
<dbReference type="Pfam" id="PF07714">
    <property type="entry name" value="PK_Tyr_Ser-Thr"/>
    <property type="match status" value="1"/>
</dbReference>
<name>A0A2N1NLD4_9GLOM</name>
<feature type="non-terminal residue" evidence="6">
    <location>
        <position position="1"/>
    </location>
</feature>
<evidence type="ECO:0000259" key="5">
    <source>
        <dbReference type="PROSITE" id="PS50011"/>
    </source>
</evidence>
<evidence type="ECO:0000256" key="2">
    <source>
        <dbReference type="ARBA" id="ARBA00022741"/>
    </source>
</evidence>
<dbReference type="EMBL" id="LLXL01000287">
    <property type="protein sequence ID" value="PKK74702.1"/>
    <property type="molecule type" value="Genomic_DNA"/>
</dbReference>
<reference evidence="6 7" key="2">
    <citation type="submission" date="2017-10" db="EMBL/GenBank/DDBJ databases">
        <title>Extensive intraspecific genome diversity in a model arbuscular mycorrhizal fungus.</title>
        <authorList>
            <person name="Chen E.C.H."/>
            <person name="Morin E."/>
            <person name="Baudet D."/>
            <person name="Noel J."/>
            <person name="Ndikumana S."/>
            <person name="Charron P."/>
            <person name="St-Onge C."/>
            <person name="Giorgi J."/>
            <person name="Grigoriev I.V."/>
            <person name="Roux C."/>
            <person name="Martin F.M."/>
            <person name="Corradi N."/>
        </authorList>
    </citation>
    <scope>NUCLEOTIDE SEQUENCE [LARGE SCALE GENOMIC DNA]</scope>
    <source>
        <strain evidence="6 7">C2</strain>
    </source>
</reference>
<feature type="domain" description="Protein kinase" evidence="5">
    <location>
        <begin position="1196"/>
        <end position="1456"/>
    </location>
</feature>
<dbReference type="VEuPathDB" id="FungiDB:RhiirFUN_026126"/>